<evidence type="ECO:0000313" key="4">
    <source>
        <dbReference type="Proteomes" id="UP000000707"/>
    </source>
</evidence>
<dbReference type="RefSeq" id="XP_006683921.1">
    <property type="nucleotide sequence ID" value="XM_006683858.1"/>
</dbReference>
<dbReference type="OrthoDB" id="243127at2759"/>
<keyword evidence="4" id="KW-1185">Reference proteome</keyword>
<evidence type="ECO:0000256" key="1">
    <source>
        <dbReference type="SAM" id="MobiDB-lite"/>
    </source>
</evidence>
<feature type="compositionally biased region" description="Polar residues" evidence="1">
    <location>
        <begin position="162"/>
        <end position="171"/>
    </location>
</feature>
<accession>G3AX14</accession>
<dbReference type="KEGG" id="cten:18249652"/>
<dbReference type="AlphaFoldDB" id="G3AX14"/>
<organism evidence="4">
    <name type="scientific">Candida tenuis (strain ATCC 10573 / BCRC 21748 / CBS 615 / JCM 9827 / NBRC 10315 / NRRL Y-1498 / VKM Y-70)</name>
    <name type="common">Yeast</name>
    <name type="synonym">Yamadazyma tenuis</name>
    <dbReference type="NCBI Taxonomy" id="590646"/>
    <lineage>
        <taxon>Eukaryota</taxon>
        <taxon>Fungi</taxon>
        <taxon>Dikarya</taxon>
        <taxon>Ascomycota</taxon>
        <taxon>Saccharomycotina</taxon>
        <taxon>Pichiomycetes</taxon>
        <taxon>Debaryomycetaceae</taxon>
        <taxon>Yamadazyma</taxon>
    </lineage>
</organism>
<dbReference type="InterPro" id="IPR007557">
    <property type="entry name" value="PSP1_C"/>
</dbReference>
<feature type="region of interest" description="Disordered" evidence="1">
    <location>
        <begin position="1"/>
        <end position="47"/>
    </location>
</feature>
<dbReference type="PROSITE" id="PS51411">
    <property type="entry name" value="PSP1_C"/>
    <property type="match status" value="1"/>
</dbReference>
<proteinExistence type="predicted"/>
<feature type="compositionally biased region" description="Polar residues" evidence="1">
    <location>
        <begin position="193"/>
        <end position="208"/>
    </location>
</feature>
<gene>
    <name evidence="3" type="ORF">CANTEDRAFT_132919</name>
</gene>
<evidence type="ECO:0000313" key="3">
    <source>
        <dbReference type="EMBL" id="EGV66663.1"/>
    </source>
</evidence>
<dbReference type="Proteomes" id="UP000000707">
    <property type="component" value="Unassembled WGS sequence"/>
</dbReference>
<dbReference type="EMBL" id="GL996510">
    <property type="protein sequence ID" value="EGV66663.1"/>
    <property type="molecule type" value="Genomic_DNA"/>
</dbReference>
<feature type="region of interest" description="Disordered" evidence="1">
    <location>
        <begin position="154"/>
        <end position="222"/>
    </location>
</feature>
<dbReference type="HOGENOM" id="CLU_522724_0_0_1"/>
<name>G3AX14_CANTC</name>
<feature type="compositionally biased region" description="Polar residues" evidence="1">
    <location>
        <begin position="1"/>
        <end position="22"/>
    </location>
</feature>
<dbReference type="PANTHER" id="PTHR43830:SF3">
    <property type="entry name" value="PROTEIN PSP1"/>
    <property type="match status" value="1"/>
</dbReference>
<dbReference type="eggNOG" id="KOG4679">
    <property type="taxonomic scope" value="Eukaryota"/>
</dbReference>
<feature type="region of interest" description="Disordered" evidence="1">
    <location>
        <begin position="344"/>
        <end position="365"/>
    </location>
</feature>
<dbReference type="Pfam" id="PF04468">
    <property type="entry name" value="PSP1"/>
    <property type="match status" value="1"/>
</dbReference>
<feature type="domain" description="PSP1 C-terminal" evidence="2">
    <location>
        <begin position="372"/>
        <end position="465"/>
    </location>
</feature>
<reference evidence="3 4" key="1">
    <citation type="journal article" date="2011" name="Proc. Natl. Acad. Sci. U.S.A.">
        <title>Comparative genomics of xylose-fermenting fungi for enhanced biofuel production.</title>
        <authorList>
            <person name="Wohlbach D.J."/>
            <person name="Kuo A."/>
            <person name="Sato T.K."/>
            <person name="Potts K.M."/>
            <person name="Salamov A.A."/>
            <person name="LaButti K.M."/>
            <person name="Sun H."/>
            <person name="Clum A."/>
            <person name="Pangilinan J.L."/>
            <person name="Lindquist E.A."/>
            <person name="Lucas S."/>
            <person name="Lapidus A."/>
            <person name="Jin M."/>
            <person name="Gunawan C."/>
            <person name="Balan V."/>
            <person name="Dale B.E."/>
            <person name="Jeffries T.W."/>
            <person name="Zinkel R."/>
            <person name="Barry K.W."/>
            <person name="Grigoriev I.V."/>
            <person name="Gasch A.P."/>
        </authorList>
    </citation>
    <scope>NUCLEOTIDE SEQUENCE [LARGE SCALE GENOMIC DNA]</scope>
    <source>
        <strain evidence="4">ATCC 10573 / BCRC 21748 / CBS 615 / JCM 9827 / NBRC 10315 / NRRL Y-1498 / VKM Y-70</strain>
    </source>
</reference>
<protein>
    <submittedName>
        <fullName evidence="3">PSP1-domain-containing protein</fullName>
    </submittedName>
</protein>
<dbReference type="PANTHER" id="PTHR43830">
    <property type="entry name" value="PROTEIN PSP1"/>
    <property type="match status" value="1"/>
</dbReference>
<dbReference type="GO" id="GO:0005737">
    <property type="term" value="C:cytoplasm"/>
    <property type="evidence" value="ECO:0007669"/>
    <property type="project" value="TreeGrafter"/>
</dbReference>
<dbReference type="GeneID" id="18249652"/>
<dbReference type="InterPro" id="IPR047767">
    <property type="entry name" value="PSP1-like"/>
</dbReference>
<feature type="compositionally biased region" description="Basic and acidic residues" evidence="1">
    <location>
        <begin position="345"/>
        <end position="364"/>
    </location>
</feature>
<sequence>MNTGSYDSGQINWNNMGNTSAPQPGGQFSGSTGDGSVWGPGPTHRRSSTFETIWTTNSNHSSISSAGGVPHSPQDLDVFGFAPMANVASGINTNVMNHNPTMIHQNALNQSPSIHQIPGDNPMNPPVGYGINLHPRSMGSMSGATMSPQIGSGPFGGGFVNHRSSIGSSDSHPGDYSWDHRRHSQGDVPLGSPKNTNASIDLKTTANTPGDHAASSPASNDPAQLVNEYFDADPHRRVTVTLHRLQEQYYGDTPTPNVSLPRFPSEPSLRNSQLVLVAFKAGRLDVFTLPGPSSHPELGQVRPGDLVIVEADRGRDLGRLVQLDVSIDEARWLKYLQFQEQQHALTDEEANRRGSGHSEDHDHSQPVLHLPKAVVSFASQTEVLRVLNKQQDEEKACRLCVAKISSLTLGAHGEGLANMQLIDAEYQFDRNKLIFYYATNRRIDFRDLVRELFRIYKTRIWMCAVVGIPFSRRSSMVTPIHFNSPFPTSVPRNFSDNNSTNEETDTGESFVLKSLVDQINH</sequence>
<evidence type="ECO:0000259" key="2">
    <source>
        <dbReference type="PROSITE" id="PS51411"/>
    </source>
</evidence>